<proteinExistence type="predicted"/>
<dbReference type="Pfam" id="PF01757">
    <property type="entry name" value="Acyl_transf_3"/>
    <property type="match status" value="1"/>
</dbReference>
<feature type="transmembrane region" description="Helical" evidence="1">
    <location>
        <begin position="151"/>
        <end position="171"/>
    </location>
</feature>
<dbReference type="PANTHER" id="PTHR23028">
    <property type="entry name" value="ACETYLTRANSFERASE"/>
    <property type="match status" value="1"/>
</dbReference>
<evidence type="ECO:0000256" key="1">
    <source>
        <dbReference type="SAM" id="Phobius"/>
    </source>
</evidence>
<name>A0ABP2PHT8_9BURK</name>
<feature type="transmembrane region" description="Helical" evidence="1">
    <location>
        <begin position="217"/>
        <end position="234"/>
    </location>
</feature>
<feature type="transmembrane region" description="Helical" evidence="1">
    <location>
        <begin position="35"/>
        <end position="54"/>
    </location>
</feature>
<feature type="transmembrane region" description="Helical" evidence="1">
    <location>
        <begin position="178"/>
        <end position="197"/>
    </location>
</feature>
<evidence type="ECO:0000313" key="4">
    <source>
        <dbReference type="Proteomes" id="UP000004980"/>
    </source>
</evidence>
<feature type="transmembrane region" description="Helical" evidence="1">
    <location>
        <begin position="277"/>
        <end position="295"/>
    </location>
</feature>
<gene>
    <name evidence="3" type="ORF">WQE_31035</name>
</gene>
<feature type="transmembrane region" description="Helical" evidence="1">
    <location>
        <begin position="75"/>
        <end position="96"/>
    </location>
</feature>
<feature type="domain" description="Acyltransferase 3" evidence="2">
    <location>
        <begin position="9"/>
        <end position="356"/>
    </location>
</feature>
<protein>
    <submittedName>
        <fullName evidence="3">Acyltransferase</fullName>
    </submittedName>
</protein>
<feature type="transmembrane region" description="Helical" evidence="1">
    <location>
        <begin position="337"/>
        <end position="359"/>
    </location>
</feature>
<keyword evidence="4" id="KW-1185">Reference proteome</keyword>
<dbReference type="GO" id="GO:0016746">
    <property type="term" value="F:acyltransferase activity"/>
    <property type="evidence" value="ECO:0007669"/>
    <property type="project" value="UniProtKB-KW"/>
</dbReference>
<keyword evidence="1" id="KW-0812">Transmembrane</keyword>
<reference evidence="3 4" key="1">
    <citation type="journal article" date="2012" name="J. Bacteriol.">
        <title>Draft Genome Sequence of the Soil Bacterium Burkholderia terrae Strain BS001, Which Interacts with Fungal Surface Structures.</title>
        <authorList>
            <person name="Nazir R."/>
            <person name="Hansen M.A."/>
            <person name="Sorensen S."/>
            <person name="van Elsas J.D."/>
        </authorList>
    </citation>
    <scope>NUCLEOTIDE SEQUENCE [LARGE SCALE GENOMIC DNA]</scope>
    <source>
        <strain evidence="3 4">BS001</strain>
    </source>
</reference>
<keyword evidence="1" id="KW-1133">Transmembrane helix</keyword>
<accession>A0ABP2PHT8</accession>
<dbReference type="InterPro" id="IPR050879">
    <property type="entry name" value="Acyltransferase_3"/>
</dbReference>
<keyword evidence="1" id="KW-0472">Membrane</keyword>
<dbReference type="Proteomes" id="UP000004980">
    <property type="component" value="Unassembled WGS sequence"/>
</dbReference>
<feature type="transmembrane region" description="Helical" evidence="1">
    <location>
        <begin position="307"/>
        <end position="331"/>
    </location>
</feature>
<evidence type="ECO:0000259" key="2">
    <source>
        <dbReference type="Pfam" id="PF01757"/>
    </source>
</evidence>
<comment type="caution">
    <text evidence="3">The sequence shown here is derived from an EMBL/GenBank/DDBJ whole genome shotgun (WGS) entry which is preliminary data.</text>
</comment>
<organism evidence="3 4">
    <name type="scientific">Paraburkholderia hospita</name>
    <dbReference type="NCBI Taxonomy" id="169430"/>
    <lineage>
        <taxon>Bacteria</taxon>
        <taxon>Pseudomonadati</taxon>
        <taxon>Pseudomonadota</taxon>
        <taxon>Betaproteobacteria</taxon>
        <taxon>Burkholderiales</taxon>
        <taxon>Burkholderiaceae</taxon>
        <taxon>Paraburkholderia</taxon>
    </lineage>
</organism>
<keyword evidence="3" id="KW-0808">Transferase</keyword>
<dbReference type="RefSeq" id="WP_007588070.1">
    <property type="nucleotide sequence ID" value="NZ_AKAU01000171.1"/>
</dbReference>
<keyword evidence="3" id="KW-0012">Acyltransferase</keyword>
<dbReference type="EMBL" id="AKAU01000171">
    <property type="protein sequence ID" value="EIM97104.1"/>
    <property type="molecule type" value="Genomic_DNA"/>
</dbReference>
<dbReference type="InterPro" id="IPR002656">
    <property type="entry name" value="Acyl_transf_3_dom"/>
</dbReference>
<sequence>MATKSSRYDALDGLRGVAAIAVMMSHFTQEAFKNAYVAVDLFFMLSGFVIAHSYGTRLLGGMTAIEYIKRRVIRLYPMLLISLLIGLPVLIEARVLGLSTYPMPSILSATIHNLFFTPYIGHLGNANMATAGAVAAADFTIGEIFPANPPAWSLFFEMVASIAFVIIVRLSRSTMFKVIAISGLMFLITGALTSFESHGHSIVDFSQGWSGSRMDGGFYRVSFGFVVGVLLYNLKSSGVDLRIMEALKQVLRNSYGLYIVALMMFLFPMSLRGVYPALVIFCVAPCLVMVGANLSCTSPFEAKTAQFLGWLSYPVYLLHFPIGRAVFMLVGKPNEPATVPIVVACAVTLVSAIVLTRYVEEPVRAFLSKRLVRRTVTPVVTPTSAMTADQKAG</sequence>
<dbReference type="PANTHER" id="PTHR23028:SF134">
    <property type="entry name" value="PUTATIVE (AFU_ORTHOLOGUE AFUA_4G08520)-RELATED"/>
    <property type="match status" value="1"/>
</dbReference>
<evidence type="ECO:0000313" key="3">
    <source>
        <dbReference type="EMBL" id="EIM97104.1"/>
    </source>
</evidence>
<feature type="transmembrane region" description="Helical" evidence="1">
    <location>
        <begin position="255"/>
        <end position="271"/>
    </location>
</feature>